<gene>
    <name evidence="2" type="ORF">RRG08_067223</name>
</gene>
<dbReference type="Proteomes" id="UP001283361">
    <property type="component" value="Unassembled WGS sequence"/>
</dbReference>
<evidence type="ECO:0000313" key="2">
    <source>
        <dbReference type="EMBL" id="KAK3784110.1"/>
    </source>
</evidence>
<keyword evidence="3" id="KW-1185">Reference proteome</keyword>
<reference evidence="2" key="1">
    <citation type="journal article" date="2023" name="G3 (Bethesda)">
        <title>A reference genome for the long-term kleptoplast-retaining sea slug Elysia crispata morphotype clarki.</title>
        <authorList>
            <person name="Eastman K.E."/>
            <person name="Pendleton A.L."/>
            <person name="Shaikh M.A."/>
            <person name="Suttiyut T."/>
            <person name="Ogas R."/>
            <person name="Tomko P."/>
            <person name="Gavelis G."/>
            <person name="Widhalm J.R."/>
            <person name="Wisecaver J.H."/>
        </authorList>
    </citation>
    <scope>NUCLEOTIDE SEQUENCE</scope>
    <source>
        <strain evidence="2">ECLA1</strain>
    </source>
</reference>
<dbReference type="EMBL" id="JAWDGP010002307">
    <property type="protein sequence ID" value="KAK3784110.1"/>
    <property type="molecule type" value="Genomic_DNA"/>
</dbReference>
<accession>A0AAE1DVQ5</accession>
<dbReference type="AlphaFoldDB" id="A0AAE1DVQ5"/>
<name>A0AAE1DVQ5_9GAST</name>
<feature type="compositionally biased region" description="Polar residues" evidence="1">
    <location>
        <begin position="54"/>
        <end position="67"/>
    </location>
</feature>
<sequence length="119" mass="13107">METDEVGEWSQKAFCPILHSKNTNGSPTELSTRSSIVRTPTVHLQSFLPDPAYKNTNSSPTELSARSSIVRTPTVHLQSFLRPVDGLADRQAHVTGEEGSVLKEVEMEGISGDWELRIS</sequence>
<proteinExistence type="predicted"/>
<feature type="region of interest" description="Disordered" evidence="1">
    <location>
        <begin position="47"/>
        <end position="67"/>
    </location>
</feature>
<evidence type="ECO:0000313" key="3">
    <source>
        <dbReference type="Proteomes" id="UP001283361"/>
    </source>
</evidence>
<protein>
    <submittedName>
        <fullName evidence="2">Uncharacterized protein</fullName>
    </submittedName>
</protein>
<comment type="caution">
    <text evidence="2">The sequence shown here is derived from an EMBL/GenBank/DDBJ whole genome shotgun (WGS) entry which is preliminary data.</text>
</comment>
<organism evidence="2 3">
    <name type="scientific">Elysia crispata</name>
    <name type="common">lettuce slug</name>
    <dbReference type="NCBI Taxonomy" id="231223"/>
    <lineage>
        <taxon>Eukaryota</taxon>
        <taxon>Metazoa</taxon>
        <taxon>Spiralia</taxon>
        <taxon>Lophotrochozoa</taxon>
        <taxon>Mollusca</taxon>
        <taxon>Gastropoda</taxon>
        <taxon>Heterobranchia</taxon>
        <taxon>Euthyneura</taxon>
        <taxon>Panpulmonata</taxon>
        <taxon>Sacoglossa</taxon>
        <taxon>Placobranchoidea</taxon>
        <taxon>Plakobranchidae</taxon>
        <taxon>Elysia</taxon>
    </lineage>
</organism>
<evidence type="ECO:0000256" key="1">
    <source>
        <dbReference type="SAM" id="MobiDB-lite"/>
    </source>
</evidence>